<keyword evidence="2" id="KW-1185">Reference proteome</keyword>
<evidence type="ECO:0000313" key="2">
    <source>
        <dbReference type="Proteomes" id="UP000031982"/>
    </source>
</evidence>
<comment type="caution">
    <text evidence="1">The sequence shown here is derived from an EMBL/GenBank/DDBJ whole genome shotgun (WGS) entry which is preliminary data.</text>
</comment>
<dbReference type="Proteomes" id="UP000031982">
    <property type="component" value="Unassembled WGS sequence"/>
</dbReference>
<name>A0ABR5AQM5_BACBA</name>
<evidence type="ECO:0000313" key="1">
    <source>
        <dbReference type="EMBL" id="KIL77062.1"/>
    </source>
</evidence>
<proteinExistence type="predicted"/>
<reference evidence="1 2" key="1">
    <citation type="submission" date="2015-01" db="EMBL/GenBank/DDBJ databases">
        <title>Genome Assembly of Bacillus badius MTCC 1458.</title>
        <authorList>
            <person name="Verma A."/>
            <person name="Khatri I."/>
            <person name="Mual P."/>
            <person name="Subramanian S."/>
            <person name="Krishnamurthi S."/>
        </authorList>
    </citation>
    <scope>NUCLEOTIDE SEQUENCE [LARGE SCALE GENOMIC DNA]</scope>
    <source>
        <strain evidence="1 2">MTCC 1458</strain>
    </source>
</reference>
<gene>
    <name evidence="1" type="ORF">SD77_1814</name>
</gene>
<dbReference type="EMBL" id="JXLP01000018">
    <property type="protein sequence ID" value="KIL77062.1"/>
    <property type="molecule type" value="Genomic_DNA"/>
</dbReference>
<accession>A0ABR5AQM5</accession>
<evidence type="ECO:0008006" key="3">
    <source>
        <dbReference type="Google" id="ProtNLM"/>
    </source>
</evidence>
<organism evidence="1 2">
    <name type="scientific">Bacillus badius</name>
    <dbReference type="NCBI Taxonomy" id="1455"/>
    <lineage>
        <taxon>Bacteria</taxon>
        <taxon>Bacillati</taxon>
        <taxon>Bacillota</taxon>
        <taxon>Bacilli</taxon>
        <taxon>Bacillales</taxon>
        <taxon>Bacillaceae</taxon>
        <taxon>Pseudobacillus</taxon>
    </lineage>
</organism>
<protein>
    <recommendedName>
        <fullName evidence="3">Ribose 5-phosphate isomerase B</fullName>
    </recommendedName>
</protein>
<sequence>MIGIKAATLVESVRQHGDHSVFKKRRGCSKKSFFMTF</sequence>